<proteinExistence type="predicted"/>
<dbReference type="OrthoDB" id="199418at2"/>
<sequence length="66" mass="7410">MGTIEAIEDAVEQLGKNDLAIFREWFSSFEAAHWDAQIERDIVGGKLNQLADDAIAEFRSGNTREL</sequence>
<keyword evidence="2" id="KW-1185">Reference proteome</keyword>
<organism evidence="1 2">
    <name type="scientific">Rubritalea profundi</name>
    <dbReference type="NCBI Taxonomy" id="1658618"/>
    <lineage>
        <taxon>Bacteria</taxon>
        <taxon>Pseudomonadati</taxon>
        <taxon>Verrucomicrobiota</taxon>
        <taxon>Verrucomicrobiia</taxon>
        <taxon>Verrucomicrobiales</taxon>
        <taxon>Rubritaleaceae</taxon>
        <taxon>Rubritalea</taxon>
    </lineage>
</organism>
<comment type="caution">
    <text evidence="1">The sequence shown here is derived from an EMBL/GenBank/DDBJ whole genome shotgun (WGS) entry which is preliminary data.</text>
</comment>
<protein>
    <submittedName>
        <fullName evidence="1">Uncharacterized protein</fullName>
    </submittedName>
</protein>
<accession>A0A2S7U397</accession>
<dbReference type="EMBL" id="MQWA01000001">
    <property type="protein sequence ID" value="PQJ29488.1"/>
    <property type="molecule type" value="Genomic_DNA"/>
</dbReference>
<dbReference type="Proteomes" id="UP000239907">
    <property type="component" value="Unassembled WGS sequence"/>
</dbReference>
<evidence type="ECO:0000313" key="1">
    <source>
        <dbReference type="EMBL" id="PQJ29488.1"/>
    </source>
</evidence>
<dbReference type="RefSeq" id="WP_105043986.1">
    <property type="nucleotide sequence ID" value="NZ_MQWA01000001.1"/>
</dbReference>
<dbReference type="AlphaFoldDB" id="A0A2S7U397"/>
<gene>
    <name evidence="1" type="ORF">BSZ32_13970</name>
</gene>
<evidence type="ECO:0000313" key="2">
    <source>
        <dbReference type="Proteomes" id="UP000239907"/>
    </source>
</evidence>
<reference evidence="1 2" key="1">
    <citation type="submission" date="2016-12" db="EMBL/GenBank/DDBJ databases">
        <title>Study of bacterial adaptation to deep sea.</title>
        <authorList>
            <person name="Song J."/>
            <person name="Yoshizawa S."/>
            <person name="Kogure K."/>
        </authorList>
    </citation>
    <scope>NUCLEOTIDE SEQUENCE [LARGE SCALE GENOMIC DNA]</scope>
    <source>
        <strain evidence="1 2">SAORIC-165</strain>
    </source>
</reference>
<name>A0A2S7U397_9BACT</name>